<name>A0A5J4U0K8_9EUKA</name>
<comment type="caution">
    <text evidence="1">The sequence shown here is derived from an EMBL/GenBank/DDBJ whole genome shotgun (WGS) entry which is preliminary data.</text>
</comment>
<dbReference type="Proteomes" id="UP000324800">
    <property type="component" value="Unassembled WGS sequence"/>
</dbReference>
<evidence type="ECO:0000313" key="1">
    <source>
        <dbReference type="EMBL" id="KAA6363888.1"/>
    </source>
</evidence>
<feature type="non-terminal residue" evidence="1">
    <location>
        <position position="1"/>
    </location>
</feature>
<accession>A0A5J4U0K8</accession>
<proteinExistence type="predicted"/>
<protein>
    <submittedName>
        <fullName evidence="1">Uncharacterized protein</fullName>
    </submittedName>
</protein>
<dbReference type="AlphaFoldDB" id="A0A5J4U0K8"/>
<sequence>ISAEGSLQPGGKQTILRKRYELFVCPTTLRCSHPWEFGANGELRSLDIKQC</sequence>
<organism evidence="1 2">
    <name type="scientific">Streblomastix strix</name>
    <dbReference type="NCBI Taxonomy" id="222440"/>
    <lineage>
        <taxon>Eukaryota</taxon>
        <taxon>Metamonada</taxon>
        <taxon>Preaxostyla</taxon>
        <taxon>Oxymonadida</taxon>
        <taxon>Streblomastigidae</taxon>
        <taxon>Streblomastix</taxon>
    </lineage>
</organism>
<evidence type="ECO:0000313" key="2">
    <source>
        <dbReference type="Proteomes" id="UP000324800"/>
    </source>
</evidence>
<dbReference type="EMBL" id="SNRW01022357">
    <property type="protein sequence ID" value="KAA6363888.1"/>
    <property type="molecule type" value="Genomic_DNA"/>
</dbReference>
<gene>
    <name evidence="1" type="ORF">EZS28_040585</name>
</gene>
<reference evidence="1 2" key="1">
    <citation type="submission" date="2019-03" db="EMBL/GenBank/DDBJ databases">
        <title>Single cell metagenomics reveals metabolic interactions within the superorganism composed of flagellate Streblomastix strix and complex community of Bacteroidetes bacteria on its surface.</title>
        <authorList>
            <person name="Treitli S.C."/>
            <person name="Kolisko M."/>
            <person name="Husnik F."/>
            <person name="Keeling P."/>
            <person name="Hampl V."/>
        </authorList>
    </citation>
    <scope>NUCLEOTIDE SEQUENCE [LARGE SCALE GENOMIC DNA]</scope>
    <source>
        <strain evidence="1">ST1C</strain>
    </source>
</reference>